<accession>A0A0V1B8D1</accession>
<protein>
    <submittedName>
        <fullName evidence="1">Uncharacterized protein</fullName>
    </submittedName>
</protein>
<dbReference type="OrthoDB" id="6434680at2759"/>
<gene>
    <name evidence="1" type="ORF">T01_14441</name>
</gene>
<organism evidence="1 2">
    <name type="scientific">Trichinella spiralis</name>
    <name type="common">Trichina worm</name>
    <dbReference type="NCBI Taxonomy" id="6334"/>
    <lineage>
        <taxon>Eukaryota</taxon>
        <taxon>Metazoa</taxon>
        <taxon>Ecdysozoa</taxon>
        <taxon>Nematoda</taxon>
        <taxon>Enoplea</taxon>
        <taxon>Dorylaimia</taxon>
        <taxon>Trichinellida</taxon>
        <taxon>Trichinellidae</taxon>
        <taxon>Trichinella</taxon>
    </lineage>
</organism>
<dbReference type="EMBL" id="JYDH01000085">
    <property type="protein sequence ID" value="KRY33242.1"/>
    <property type="molecule type" value="Genomic_DNA"/>
</dbReference>
<name>A0A0V1B8D1_TRISP</name>
<dbReference type="InParanoid" id="A0A0V1B8D1"/>
<proteinExistence type="predicted"/>
<reference evidence="1 2" key="1">
    <citation type="submission" date="2015-01" db="EMBL/GenBank/DDBJ databases">
        <title>Evolution of Trichinella species and genotypes.</title>
        <authorList>
            <person name="Korhonen P.K."/>
            <person name="Edoardo P."/>
            <person name="Giuseppe L.R."/>
            <person name="Gasser R.B."/>
        </authorList>
    </citation>
    <scope>NUCLEOTIDE SEQUENCE [LARGE SCALE GENOMIC DNA]</scope>
    <source>
        <strain evidence="1">ISS3</strain>
    </source>
</reference>
<evidence type="ECO:0000313" key="2">
    <source>
        <dbReference type="Proteomes" id="UP000054776"/>
    </source>
</evidence>
<sequence>MYLQVRLQVEDRDACRFLWSNCSQHTPARVYLLTRLTINVINAHVKQNPEECDEVIQRALSNIHVDNLLMSYDEKSEMAELIRRGRCEFITS</sequence>
<dbReference type="AlphaFoldDB" id="A0A0V1B8D1"/>
<keyword evidence="2" id="KW-1185">Reference proteome</keyword>
<comment type="caution">
    <text evidence="1">The sequence shown here is derived from an EMBL/GenBank/DDBJ whole genome shotgun (WGS) entry which is preliminary data.</text>
</comment>
<dbReference type="Proteomes" id="UP000054776">
    <property type="component" value="Unassembled WGS sequence"/>
</dbReference>
<evidence type="ECO:0000313" key="1">
    <source>
        <dbReference type="EMBL" id="KRY33242.1"/>
    </source>
</evidence>